<protein>
    <submittedName>
        <fullName evidence="2">Uncharacterized protein</fullName>
    </submittedName>
</protein>
<dbReference type="Proteomes" id="UP001220324">
    <property type="component" value="Unassembled WGS sequence"/>
</dbReference>
<reference evidence="2 3" key="1">
    <citation type="journal article" date="2023" name="IMA Fungus">
        <title>Comparative genomic study of the Penicillium genus elucidates a diverse pangenome and 15 lateral gene transfer events.</title>
        <authorList>
            <person name="Petersen C."/>
            <person name="Sorensen T."/>
            <person name="Nielsen M.R."/>
            <person name="Sondergaard T.E."/>
            <person name="Sorensen J.L."/>
            <person name="Fitzpatrick D.A."/>
            <person name="Frisvad J.C."/>
            <person name="Nielsen K.L."/>
        </authorList>
    </citation>
    <scope>NUCLEOTIDE SEQUENCE [LARGE SCALE GENOMIC DNA]</scope>
    <source>
        <strain evidence="2 3">IBT 35679</strain>
    </source>
</reference>
<sequence>MWSIALTTTILLTLSTATPIKKFYHHKQDTALTEAQIIDIAPTSKTCDNPPAEGECATAEQAAKFAAQSFDDYKVTSKAEQAAILSLMAFETDDFKYNKNHFPGVPGQGTRNMQSPDFNKKYANSITALKDQVAEVANSPADLLDLLRGDETYDFGSGAWFLTTQCSSDVRSALQGGDESGWKKYISECVGTTVTDERKEYWQRAVKTLGVTSN</sequence>
<accession>A0AAD6GJP9</accession>
<name>A0AAD6GJP9_9EURO</name>
<organism evidence="2 3">
    <name type="scientific">Penicillium frequentans</name>
    <dbReference type="NCBI Taxonomy" id="3151616"/>
    <lineage>
        <taxon>Eukaryota</taxon>
        <taxon>Fungi</taxon>
        <taxon>Dikarya</taxon>
        <taxon>Ascomycota</taxon>
        <taxon>Pezizomycotina</taxon>
        <taxon>Eurotiomycetes</taxon>
        <taxon>Eurotiomycetidae</taxon>
        <taxon>Eurotiales</taxon>
        <taxon>Aspergillaceae</taxon>
        <taxon>Penicillium</taxon>
    </lineage>
</organism>
<keyword evidence="3" id="KW-1185">Reference proteome</keyword>
<feature type="chain" id="PRO_5042200532" evidence="1">
    <location>
        <begin position="18"/>
        <end position="214"/>
    </location>
</feature>
<evidence type="ECO:0000313" key="3">
    <source>
        <dbReference type="Proteomes" id="UP001220324"/>
    </source>
</evidence>
<evidence type="ECO:0000256" key="1">
    <source>
        <dbReference type="SAM" id="SignalP"/>
    </source>
</evidence>
<evidence type="ECO:0000313" key="2">
    <source>
        <dbReference type="EMBL" id="KAJ5552838.1"/>
    </source>
</evidence>
<gene>
    <name evidence="2" type="ORF">N7494_002216</name>
</gene>
<proteinExistence type="predicted"/>
<dbReference type="AlphaFoldDB" id="A0AAD6GJP9"/>
<keyword evidence="1" id="KW-0732">Signal</keyword>
<comment type="caution">
    <text evidence="2">The sequence shown here is derived from an EMBL/GenBank/DDBJ whole genome shotgun (WGS) entry which is preliminary data.</text>
</comment>
<dbReference type="EMBL" id="JAQIZZ010000002">
    <property type="protein sequence ID" value="KAJ5552838.1"/>
    <property type="molecule type" value="Genomic_DNA"/>
</dbReference>
<feature type="signal peptide" evidence="1">
    <location>
        <begin position="1"/>
        <end position="17"/>
    </location>
</feature>